<organism evidence="2 3">
    <name type="scientific">Tepidibacillus decaturensis</name>
    <dbReference type="NCBI Taxonomy" id="1413211"/>
    <lineage>
        <taxon>Bacteria</taxon>
        <taxon>Bacillati</taxon>
        <taxon>Bacillota</taxon>
        <taxon>Bacilli</taxon>
        <taxon>Bacillales</taxon>
        <taxon>Bacillaceae</taxon>
        <taxon>Tepidibacillus</taxon>
    </lineage>
</organism>
<dbReference type="AlphaFoldDB" id="A0A135L1M3"/>
<keyword evidence="3" id="KW-1185">Reference proteome</keyword>
<reference evidence="2 3" key="1">
    <citation type="submission" date="2016-02" db="EMBL/GenBank/DDBJ databases">
        <title>Draft Genome for Tepidibacillus decaturensis nov. sp. Strain Z9, an Anaerobic, Moderately Thermophilic and Heterotrophic Bacterium from Deep Subsurface of the Illinois Basin, USA.</title>
        <authorList>
            <person name="Dong Y."/>
            <person name="Chang J.Y."/>
            <person name="Sanford R."/>
            <person name="Fouke B.W."/>
        </authorList>
    </citation>
    <scope>NUCLEOTIDE SEQUENCE [LARGE SCALE GENOMIC DNA]</scope>
    <source>
        <strain evidence="2 3">Z9</strain>
    </source>
</reference>
<proteinExistence type="predicted"/>
<name>A0A135L1M3_9BACI</name>
<keyword evidence="1" id="KW-1133">Transmembrane helix</keyword>
<evidence type="ECO:0000313" key="3">
    <source>
        <dbReference type="Proteomes" id="UP000070352"/>
    </source>
</evidence>
<dbReference type="STRING" id="1413211.U473_01695"/>
<evidence type="ECO:0000256" key="1">
    <source>
        <dbReference type="SAM" id="Phobius"/>
    </source>
</evidence>
<dbReference type="OrthoDB" id="2186744at2"/>
<evidence type="ECO:0000313" key="2">
    <source>
        <dbReference type="EMBL" id="KXG42885.1"/>
    </source>
</evidence>
<dbReference type="InterPro" id="IPR019715">
    <property type="entry name" value="Haemolysin_XhlA"/>
</dbReference>
<feature type="transmembrane region" description="Helical" evidence="1">
    <location>
        <begin position="61"/>
        <end position="82"/>
    </location>
</feature>
<dbReference type="RefSeq" id="WP_068722755.1">
    <property type="nucleotide sequence ID" value="NZ_LSKU01000001.1"/>
</dbReference>
<sequence length="86" mass="9837">MTDLDILSEIRERVVRVETKIDLMTDVKDTAEEAKETANEALQSTKSAHHRIDEISKNQTWLWRTVIGALLTSAIGLLFFYFQKVG</sequence>
<dbReference type="Proteomes" id="UP000070352">
    <property type="component" value="Unassembled WGS sequence"/>
</dbReference>
<keyword evidence="1" id="KW-0812">Transmembrane</keyword>
<dbReference type="EMBL" id="LSKU01000001">
    <property type="protein sequence ID" value="KXG42885.1"/>
    <property type="molecule type" value="Genomic_DNA"/>
</dbReference>
<comment type="caution">
    <text evidence="2">The sequence shown here is derived from an EMBL/GenBank/DDBJ whole genome shotgun (WGS) entry which is preliminary data.</text>
</comment>
<dbReference type="Pfam" id="PF10779">
    <property type="entry name" value="XhlA"/>
    <property type="match status" value="1"/>
</dbReference>
<accession>A0A135L1M3</accession>
<gene>
    <name evidence="2" type="ORF">U473_01695</name>
</gene>
<keyword evidence="1" id="KW-0472">Membrane</keyword>
<protein>
    <submittedName>
        <fullName evidence="2">Hemolysin XhlA</fullName>
    </submittedName>
</protein>